<organism evidence="13 14">
    <name type="scientific">Candidatus Gallionella acididurans</name>
    <dbReference type="NCBI Taxonomy" id="1796491"/>
    <lineage>
        <taxon>Bacteria</taxon>
        <taxon>Pseudomonadati</taxon>
        <taxon>Pseudomonadota</taxon>
        <taxon>Betaproteobacteria</taxon>
        <taxon>Nitrosomonadales</taxon>
        <taxon>Gallionellaceae</taxon>
        <taxon>Gallionella</taxon>
    </lineage>
</organism>
<feature type="domain" description="HAMP" evidence="12">
    <location>
        <begin position="182"/>
        <end position="232"/>
    </location>
</feature>
<dbReference type="GO" id="GO:0005886">
    <property type="term" value="C:plasma membrane"/>
    <property type="evidence" value="ECO:0007669"/>
    <property type="project" value="TreeGrafter"/>
</dbReference>
<dbReference type="InterPro" id="IPR003594">
    <property type="entry name" value="HATPase_dom"/>
</dbReference>
<feature type="transmembrane region" description="Helical" evidence="10">
    <location>
        <begin position="16"/>
        <end position="35"/>
    </location>
</feature>
<evidence type="ECO:0000259" key="11">
    <source>
        <dbReference type="PROSITE" id="PS50109"/>
    </source>
</evidence>
<evidence type="ECO:0000256" key="6">
    <source>
        <dbReference type="ARBA" id="ARBA00022692"/>
    </source>
</evidence>
<dbReference type="CDD" id="cd00082">
    <property type="entry name" value="HisKA"/>
    <property type="match status" value="1"/>
</dbReference>
<gene>
    <name evidence="13" type="ORF">AWT59_0885</name>
</gene>
<comment type="catalytic activity">
    <reaction evidence="1">
        <text>ATP + protein L-histidine = ADP + protein N-phospho-L-histidine.</text>
        <dbReference type="EC" id="2.7.13.3"/>
    </reaction>
</comment>
<dbReference type="GO" id="GO:0000155">
    <property type="term" value="F:phosphorelay sensor kinase activity"/>
    <property type="evidence" value="ECO:0007669"/>
    <property type="project" value="InterPro"/>
</dbReference>
<evidence type="ECO:0000256" key="8">
    <source>
        <dbReference type="ARBA" id="ARBA00022989"/>
    </source>
</evidence>
<dbReference type="InterPro" id="IPR036097">
    <property type="entry name" value="HisK_dim/P_sf"/>
</dbReference>
<evidence type="ECO:0000256" key="10">
    <source>
        <dbReference type="SAM" id="Phobius"/>
    </source>
</evidence>
<dbReference type="PANTHER" id="PTHR45436:SF8">
    <property type="entry name" value="HISTIDINE KINASE"/>
    <property type="match status" value="1"/>
</dbReference>
<feature type="transmembrane region" description="Helical" evidence="10">
    <location>
        <begin position="158"/>
        <end position="179"/>
    </location>
</feature>
<keyword evidence="10" id="KW-0472">Membrane</keyword>
<dbReference type="EMBL" id="LSLI01000014">
    <property type="protein sequence ID" value="KXS32958.1"/>
    <property type="molecule type" value="Genomic_DNA"/>
</dbReference>
<keyword evidence="4" id="KW-0597">Phosphoprotein</keyword>
<dbReference type="PANTHER" id="PTHR45436">
    <property type="entry name" value="SENSOR HISTIDINE KINASE YKOH"/>
    <property type="match status" value="1"/>
</dbReference>
<dbReference type="InterPro" id="IPR005467">
    <property type="entry name" value="His_kinase_dom"/>
</dbReference>
<dbReference type="EC" id="2.7.13.3" evidence="3"/>
<evidence type="ECO:0000256" key="9">
    <source>
        <dbReference type="ARBA" id="ARBA00023012"/>
    </source>
</evidence>
<keyword evidence="5" id="KW-0808">Transferase</keyword>
<protein>
    <recommendedName>
        <fullName evidence="3">histidine kinase</fullName>
        <ecNumber evidence="3">2.7.13.3</ecNumber>
    </recommendedName>
</protein>
<reference evidence="13 14" key="1">
    <citation type="submission" date="2016-02" db="EMBL/GenBank/DDBJ databases">
        <authorList>
            <person name="Wen L."/>
            <person name="He K."/>
            <person name="Yang H."/>
        </authorList>
    </citation>
    <scope>NUCLEOTIDE SEQUENCE [LARGE SCALE GENOMIC DNA]</scope>
    <source>
        <strain evidence="13">ShG14-8</strain>
    </source>
</reference>
<name>A0A139BVS6_9PROT</name>
<dbReference type="PROSITE" id="PS50109">
    <property type="entry name" value="HIS_KIN"/>
    <property type="match status" value="1"/>
</dbReference>
<dbReference type="Pfam" id="PF02518">
    <property type="entry name" value="HATPase_c"/>
    <property type="match status" value="1"/>
</dbReference>
<comment type="subcellular location">
    <subcellularLocation>
        <location evidence="2">Membrane</location>
    </subcellularLocation>
</comment>
<dbReference type="Pfam" id="PF00672">
    <property type="entry name" value="HAMP"/>
    <property type="match status" value="1"/>
</dbReference>
<keyword evidence="6 10" id="KW-0812">Transmembrane</keyword>
<dbReference type="SMART" id="SM00304">
    <property type="entry name" value="HAMP"/>
    <property type="match status" value="1"/>
</dbReference>
<dbReference type="SMART" id="SM00387">
    <property type="entry name" value="HATPase_c"/>
    <property type="match status" value="1"/>
</dbReference>
<evidence type="ECO:0000259" key="12">
    <source>
        <dbReference type="PROSITE" id="PS50885"/>
    </source>
</evidence>
<dbReference type="Gene3D" id="3.30.565.10">
    <property type="entry name" value="Histidine kinase-like ATPase, C-terminal domain"/>
    <property type="match status" value="1"/>
</dbReference>
<keyword evidence="8 10" id="KW-1133">Transmembrane helix</keyword>
<keyword evidence="7 13" id="KW-0418">Kinase</keyword>
<dbReference type="Proteomes" id="UP000070578">
    <property type="component" value="Unassembled WGS sequence"/>
</dbReference>
<evidence type="ECO:0000256" key="2">
    <source>
        <dbReference type="ARBA" id="ARBA00004370"/>
    </source>
</evidence>
<evidence type="ECO:0000256" key="1">
    <source>
        <dbReference type="ARBA" id="ARBA00000085"/>
    </source>
</evidence>
<dbReference type="InterPro" id="IPR050428">
    <property type="entry name" value="TCS_sensor_his_kinase"/>
</dbReference>
<dbReference type="AlphaFoldDB" id="A0A139BVS6"/>
<dbReference type="CDD" id="cd06225">
    <property type="entry name" value="HAMP"/>
    <property type="match status" value="1"/>
</dbReference>
<dbReference type="SMART" id="SM00388">
    <property type="entry name" value="HisKA"/>
    <property type="match status" value="1"/>
</dbReference>
<evidence type="ECO:0000313" key="14">
    <source>
        <dbReference type="Proteomes" id="UP000070578"/>
    </source>
</evidence>
<dbReference type="InterPro" id="IPR003660">
    <property type="entry name" value="HAMP_dom"/>
</dbReference>
<comment type="caution">
    <text evidence="13">The sequence shown here is derived from an EMBL/GenBank/DDBJ whole genome shotgun (WGS) entry which is preliminary data.</text>
</comment>
<dbReference type="InterPro" id="IPR003661">
    <property type="entry name" value="HisK_dim/P_dom"/>
</dbReference>
<dbReference type="InterPro" id="IPR036890">
    <property type="entry name" value="HATPase_C_sf"/>
</dbReference>
<dbReference type="SUPFAM" id="SSF47384">
    <property type="entry name" value="Homodimeric domain of signal transducing histidine kinase"/>
    <property type="match status" value="1"/>
</dbReference>
<reference evidence="13 14" key="2">
    <citation type="submission" date="2016-03" db="EMBL/GenBank/DDBJ databases">
        <title>New uncultured bacterium of the family Gallionellaceae from acid mine drainage: description and reconstruction of genome based on metagenomic analysis of microbial community.</title>
        <authorList>
            <person name="Kadnikov V."/>
            <person name="Ivasenko D."/>
            <person name="Beletsky A."/>
            <person name="Mardanov A."/>
            <person name="Danilova E."/>
            <person name="Pimenov N."/>
            <person name="Karnachuk O."/>
            <person name="Ravin N."/>
        </authorList>
    </citation>
    <scope>NUCLEOTIDE SEQUENCE [LARGE SCALE GENOMIC DNA]</scope>
    <source>
        <strain evidence="13">ShG14-8</strain>
    </source>
</reference>
<evidence type="ECO:0000256" key="4">
    <source>
        <dbReference type="ARBA" id="ARBA00022553"/>
    </source>
</evidence>
<proteinExistence type="predicted"/>
<accession>A0A139BVS6</accession>
<evidence type="ECO:0000256" key="7">
    <source>
        <dbReference type="ARBA" id="ARBA00022777"/>
    </source>
</evidence>
<dbReference type="SUPFAM" id="SSF55874">
    <property type="entry name" value="ATPase domain of HSP90 chaperone/DNA topoisomerase II/histidine kinase"/>
    <property type="match status" value="1"/>
</dbReference>
<evidence type="ECO:0000313" key="13">
    <source>
        <dbReference type="EMBL" id="KXS32958.1"/>
    </source>
</evidence>
<evidence type="ECO:0000256" key="3">
    <source>
        <dbReference type="ARBA" id="ARBA00012438"/>
    </source>
</evidence>
<evidence type="ECO:0000256" key="5">
    <source>
        <dbReference type="ARBA" id="ARBA00022679"/>
    </source>
</evidence>
<feature type="domain" description="Histidine kinase" evidence="11">
    <location>
        <begin position="240"/>
        <end position="437"/>
    </location>
</feature>
<sequence>MSVSELSRTVAFRLTLFYSLFFTTCVILLLGFVYWQTATEMTRRVDQVLRLEQQRLTALPADQLTDEINDSILRDQRHIYFYGLFAADGQLIEGNVRELPHDIPANGRIYKADMLAANMPSQPLLSHVLLVRLGSGDTLLIGHDAQQLIEFGEVMKRALYWGGSLTILIGLMFGLALSFRPLRRVEQIQQVCELIMGGNIRQRLPLSGHRDELDMLAAIVNRMLDEVERLMSEVKSVGDNIAHDLRTPLTRLRAVLYRLQQQLGDAPAKRAMADQMMSEVDSLLLRFRALLRISEIENLQRRAGFRVIRLKEILEQAVNFIEPVAEDKAIALSMTAEPTEPIHGDGELMFEAIVNILDNAIKFTPTGGRVTVRLLQGAEGAQIDIIDSGTGIKENERAAVLNRFHRGGDDLRPPGYGLGLSIVMAIIKLHDFRFEFGGADPGTRATIFCWPHSV</sequence>
<dbReference type="Gene3D" id="1.10.287.130">
    <property type="match status" value="1"/>
</dbReference>
<dbReference type="SUPFAM" id="SSF158472">
    <property type="entry name" value="HAMP domain-like"/>
    <property type="match status" value="1"/>
</dbReference>
<dbReference type="PROSITE" id="PS50885">
    <property type="entry name" value="HAMP"/>
    <property type="match status" value="1"/>
</dbReference>
<dbReference type="Gene3D" id="6.10.340.10">
    <property type="match status" value="1"/>
</dbReference>
<keyword evidence="9" id="KW-0902">Two-component regulatory system</keyword>